<dbReference type="RefSeq" id="WP_006949431.1">
    <property type="nucleotide sequence ID" value="NZ_BAJI01000028.1"/>
</dbReference>
<evidence type="ECO:0000313" key="2">
    <source>
        <dbReference type="Proteomes" id="UP000004394"/>
    </source>
</evidence>
<evidence type="ECO:0000313" key="1">
    <source>
        <dbReference type="EMBL" id="EFM01677.1"/>
    </source>
</evidence>
<keyword evidence="2" id="KW-1185">Reference proteome</keyword>
<dbReference type="EMBL" id="AEEI01000046">
    <property type="protein sequence ID" value="EFM01677.1"/>
    <property type="molecule type" value="Genomic_DNA"/>
</dbReference>
<comment type="caution">
    <text evidence="1">The sequence shown here is derived from an EMBL/GenBank/DDBJ whole genome shotgun (WGS) entry which is preliminary data.</text>
</comment>
<sequence length="60" mass="6869">MITKDKVIEIFCIIDEFDKGDKLLKLARSDEMKNRTNPIETRLARPLSVDITLIRGALPL</sequence>
<accession>E0NT62</accession>
<dbReference type="Proteomes" id="UP000004394">
    <property type="component" value="Unassembled WGS sequence"/>
</dbReference>
<dbReference type="OrthoDB" id="706456at2"/>
<dbReference type="BioCyc" id="PMAR862515-HMP:GMOO-1387-MONOMER"/>
<gene>
    <name evidence="1" type="ORF">HMPREF0658_1364</name>
</gene>
<dbReference type="AlphaFoldDB" id="E0NT62"/>
<organism evidence="1 2">
    <name type="scientific">Hoylesella marshii DSM 16973 = JCM 13450</name>
    <dbReference type="NCBI Taxonomy" id="862515"/>
    <lineage>
        <taxon>Bacteria</taxon>
        <taxon>Pseudomonadati</taxon>
        <taxon>Bacteroidota</taxon>
        <taxon>Bacteroidia</taxon>
        <taxon>Bacteroidales</taxon>
        <taxon>Prevotellaceae</taxon>
        <taxon>Hoylesella</taxon>
    </lineage>
</organism>
<proteinExistence type="predicted"/>
<protein>
    <submittedName>
        <fullName evidence="1">Uncharacterized protein</fullName>
    </submittedName>
</protein>
<dbReference type="HOGENOM" id="CLU_2937820_0_0_10"/>
<name>E0NT62_9BACT</name>
<reference evidence="1" key="1">
    <citation type="submission" date="2010-07" db="EMBL/GenBank/DDBJ databases">
        <authorList>
            <person name="Muzny D."/>
            <person name="Qin X."/>
            <person name="Deng J."/>
            <person name="Jiang H."/>
            <person name="Liu Y."/>
            <person name="Qu J."/>
            <person name="Song X.-Z."/>
            <person name="Zhang L."/>
            <person name="Thornton R."/>
            <person name="Coyle M."/>
            <person name="Francisco L."/>
            <person name="Jackson L."/>
            <person name="Javaid M."/>
            <person name="Korchina V."/>
            <person name="Kovar C."/>
            <person name="Mata R."/>
            <person name="Mathew T."/>
            <person name="Ngo R."/>
            <person name="Nguyen L."/>
            <person name="Nguyen N."/>
            <person name="Okwuonu G."/>
            <person name="Ongeri F."/>
            <person name="Pham C."/>
            <person name="Simmons D."/>
            <person name="Wilczek-Boney K."/>
            <person name="Hale W."/>
            <person name="Jakkamsetti A."/>
            <person name="Pham P."/>
            <person name="Ruth R."/>
            <person name="San Lucas F."/>
            <person name="Warren J."/>
            <person name="Zhang J."/>
            <person name="Zhao Z."/>
            <person name="Zhou C."/>
            <person name="Zhu D."/>
            <person name="Lee S."/>
            <person name="Bess C."/>
            <person name="Blankenburg K."/>
            <person name="Forbes L."/>
            <person name="Fu Q."/>
            <person name="Gubbala S."/>
            <person name="Hirani K."/>
            <person name="Jayaseelan J.C."/>
            <person name="Lara F."/>
            <person name="Munidasa M."/>
            <person name="Palculict T."/>
            <person name="Patil S."/>
            <person name="Pu L.-L."/>
            <person name="Saada N."/>
            <person name="Tang L."/>
            <person name="Weissenberger G."/>
            <person name="Zhu Y."/>
            <person name="Hemphill L."/>
            <person name="Shang Y."/>
            <person name="Youmans B."/>
            <person name="Ayvaz T."/>
            <person name="Ross M."/>
            <person name="Santibanez J."/>
            <person name="Aqrawi P."/>
            <person name="Gross S."/>
            <person name="Joshi V."/>
            <person name="Fowler G."/>
            <person name="Nazareth L."/>
            <person name="Reid J."/>
            <person name="Worley K."/>
            <person name="Petrosino J."/>
            <person name="Highlander S."/>
            <person name="Gibbs R."/>
        </authorList>
    </citation>
    <scope>NUCLEOTIDE SEQUENCE [LARGE SCALE GENOMIC DNA]</scope>
    <source>
        <strain evidence="1">DSM 16973</strain>
    </source>
</reference>